<organism evidence="2 3">
    <name type="scientific">Puccinia graminis f. sp. tritici</name>
    <dbReference type="NCBI Taxonomy" id="56615"/>
    <lineage>
        <taxon>Eukaryota</taxon>
        <taxon>Fungi</taxon>
        <taxon>Dikarya</taxon>
        <taxon>Basidiomycota</taxon>
        <taxon>Pucciniomycotina</taxon>
        <taxon>Pucciniomycetes</taxon>
        <taxon>Pucciniales</taxon>
        <taxon>Pucciniaceae</taxon>
        <taxon>Puccinia</taxon>
    </lineage>
</organism>
<reference evidence="2 3" key="1">
    <citation type="submission" date="2019-05" db="EMBL/GenBank/DDBJ databases">
        <title>Emergence of the Ug99 lineage of the wheat stem rust pathogen through somatic hybridization.</title>
        <authorList>
            <person name="Li F."/>
            <person name="Upadhyaya N.M."/>
            <person name="Sperschneider J."/>
            <person name="Matny O."/>
            <person name="Nguyen-Phuc H."/>
            <person name="Mago R."/>
            <person name="Raley C."/>
            <person name="Miller M.E."/>
            <person name="Silverstein K.A.T."/>
            <person name="Henningsen E."/>
            <person name="Hirsch C.D."/>
            <person name="Visser B."/>
            <person name="Pretorius Z.A."/>
            <person name="Steffenson B.J."/>
            <person name="Schwessinger B."/>
            <person name="Dodds P.N."/>
            <person name="Figueroa M."/>
        </authorList>
    </citation>
    <scope>NUCLEOTIDE SEQUENCE [LARGE SCALE GENOMIC DNA]</scope>
    <source>
        <strain evidence="2">21-0</strain>
    </source>
</reference>
<keyword evidence="3" id="KW-1185">Reference proteome</keyword>
<evidence type="ECO:0000313" key="2">
    <source>
        <dbReference type="EMBL" id="KAA1111520.1"/>
    </source>
</evidence>
<dbReference type="Proteomes" id="UP000324748">
    <property type="component" value="Unassembled WGS sequence"/>
</dbReference>
<feature type="region of interest" description="Disordered" evidence="1">
    <location>
        <begin position="101"/>
        <end position="122"/>
    </location>
</feature>
<dbReference type="AlphaFoldDB" id="A0A5B0QE64"/>
<evidence type="ECO:0000313" key="3">
    <source>
        <dbReference type="Proteomes" id="UP000324748"/>
    </source>
</evidence>
<gene>
    <name evidence="2" type="ORF">PGT21_002924</name>
</gene>
<comment type="caution">
    <text evidence="2">The sequence shown here is derived from an EMBL/GenBank/DDBJ whole genome shotgun (WGS) entry which is preliminary data.</text>
</comment>
<sequence length="204" mass="22802">MSVIGLHLYLFPGSCWDLGSCGDKFSVPECFRPHCSQYRLQVDRKHDHDYAALHEHRPPIDSKNLRSLLDDKSNLVEYSNLLFEEEALLSSDQIISTSVASPSSRGSLREVPTARRGPPVPLERGDCAKLGEAHGAGVVVIIIIHSFPMTSQSTTLRIRRPTTHGVHHYFECRPGHVRSHTPNTAPSGDPMVHCRWALSLEYTK</sequence>
<proteinExistence type="predicted"/>
<evidence type="ECO:0000256" key="1">
    <source>
        <dbReference type="SAM" id="MobiDB-lite"/>
    </source>
</evidence>
<name>A0A5B0QE64_PUCGR</name>
<protein>
    <submittedName>
        <fullName evidence="2">Uncharacterized protein</fullName>
    </submittedName>
</protein>
<dbReference type="EMBL" id="VSWC01000016">
    <property type="protein sequence ID" value="KAA1111520.1"/>
    <property type="molecule type" value="Genomic_DNA"/>
</dbReference>
<accession>A0A5B0QE64</accession>